<protein>
    <recommendedName>
        <fullName evidence="1">RNase H type-1 domain-containing protein</fullName>
    </recommendedName>
</protein>
<dbReference type="GO" id="GO:0004523">
    <property type="term" value="F:RNA-DNA hybrid ribonuclease activity"/>
    <property type="evidence" value="ECO:0007669"/>
    <property type="project" value="InterPro"/>
</dbReference>
<accession>A0A7J6GBE3</accession>
<dbReference type="EMBL" id="JAATIQ010000122">
    <property type="protein sequence ID" value="KAF4380187.1"/>
    <property type="molecule type" value="Genomic_DNA"/>
</dbReference>
<reference evidence="3 4" key="1">
    <citation type="journal article" date="2020" name="bioRxiv">
        <title>Sequence and annotation of 42 cannabis genomes reveals extensive copy number variation in cannabinoid synthesis and pathogen resistance genes.</title>
        <authorList>
            <person name="Mckernan K.J."/>
            <person name="Helbert Y."/>
            <person name="Kane L.T."/>
            <person name="Ebling H."/>
            <person name="Zhang L."/>
            <person name="Liu B."/>
            <person name="Eaton Z."/>
            <person name="Mclaughlin S."/>
            <person name="Kingan S."/>
            <person name="Baybayan P."/>
            <person name="Concepcion G."/>
            <person name="Jordan M."/>
            <person name="Riva A."/>
            <person name="Barbazuk W."/>
            <person name="Harkins T."/>
        </authorList>
    </citation>
    <scope>NUCLEOTIDE SEQUENCE [LARGE SCALE GENOMIC DNA]</scope>
    <source>
        <strain evidence="4">cv. Jamaican Lion 4</strain>
        <strain evidence="3">Father</strain>
        <tissue evidence="3">Leaf</tissue>
    </source>
</reference>
<gene>
    <name evidence="2" type="ORF">G4B88_003609</name>
    <name evidence="3" type="ORF">G4B88_005644</name>
</gene>
<evidence type="ECO:0000259" key="1">
    <source>
        <dbReference type="Pfam" id="PF13456"/>
    </source>
</evidence>
<name>A0A7J6GBE3_CANSA</name>
<dbReference type="InterPro" id="IPR053151">
    <property type="entry name" value="RNase_H-like"/>
</dbReference>
<dbReference type="Proteomes" id="UP000583929">
    <property type="component" value="Unassembled WGS sequence"/>
</dbReference>
<dbReference type="Gene3D" id="3.30.420.10">
    <property type="entry name" value="Ribonuclease H-like superfamily/Ribonuclease H"/>
    <property type="match status" value="1"/>
</dbReference>
<dbReference type="InterPro" id="IPR002156">
    <property type="entry name" value="RNaseH_domain"/>
</dbReference>
<comment type="caution">
    <text evidence="3">The sequence shown here is derived from an EMBL/GenBank/DDBJ whole genome shotgun (WGS) entry which is preliminary data.</text>
</comment>
<sequence>MWKSTTNNLAGHSVPASNQRMHYSQLFPVDDFHEDSAALYVDATLDHNHGLTGIGFTLKIGQHQIIASENHLLPRASTPIFAEGQALLQGISWCIDSQLKPEFIFFDCLNLVSKVNGDWQDHSALSGLVSQIRLFFSNFPKASLKYLPRQFNTAAHSLAKDAIRLREEGHEELF</sequence>
<feature type="domain" description="RNase H type-1" evidence="1">
    <location>
        <begin position="41"/>
        <end position="162"/>
    </location>
</feature>
<dbReference type="SUPFAM" id="SSF53098">
    <property type="entry name" value="Ribonuclease H-like"/>
    <property type="match status" value="1"/>
</dbReference>
<dbReference type="PANTHER" id="PTHR47723">
    <property type="entry name" value="OS05G0353850 PROTEIN"/>
    <property type="match status" value="1"/>
</dbReference>
<dbReference type="AlphaFoldDB" id="A0A7J6GBE3"/>
<dbReference type="PANTHER" id="PTHR47723:SF24">
    <property type="entry name" value="RNASE H TYPE-1 DOMAIN-CONTAINING PROTEIN"/>
    <property type="match status" value="1"/>
</dbReference>
<dbReference type="GO" id="GO:0003676">
    <property type="term" value="F:nucleic acid binding"/>
    <property type="evidence" value="ECO:0007669"/>
    <property type="project" value="InterPro"/>
</dbReference>
<evidence type="ECO:0000313" key="4">
    <source>
        <dbReference type="Proteomes" id="UP000583929"/>
    </source>
</evidence>
<evidence type="ECO:0000313" key="3">
    <source>
        <dbReference type="EMBL" id="KAF4380187.1"/>
    </source>
</evidence>
<keyword evidence="4" id="KW-1185">Reference proteome</keyword>
<dbReference type="EMBL" id="JAATIQ010000238">
    <property type="protein sequence ID" value="KAF4367916.1"/>
    <property type="molecule type" value="Genomic_DNA"/>
</dbReference>
<dbReference type="InterPro" id="IPR012337">
    <property type="entry name" value="RNaseH-like_sf"/>
</dbReference>
<proteinExistence type="predicted"/>
<dbReference type="CDD" id="cd06222">
    <property type="entry name" value="RNase_H_like"/>
    <property type="match status" value="1"/>
</dbReference>
<dbReference type="InterPro" id="IPR036397">
    <property type="entry name" value="RNaseH_sf"/>
</dbReference>
<evidence type="ECO:0000313" key="2">
    <source>
        <dbReference type="EMBL" id="KAF4367916.1"/>
    </source>
</evidence>
<organism evidence="3 4">
    <name type="scientific">Cannabis sativa</name>
    <name type="common">Hemp</name>
    <name type="synonym">Marijuana</name>
    <dbReference type="NCBI Taxonomy" id="3483"/>
    <lineage>
        <taxon>Eukaryota</taxon>
        <taxon>Viridiplantae</taxon>
        <taxon>Streptophyta</taxon>
        <taxon>Embryophyta</taxon>
        <taxon>Tracheophyta</taxon>
        <taxon>Spermatophyta</taxon>
        <taxon>Magnoliopsida</taxon>
        <taxon>eudicotyledons</taxon>
        <taxon>Gunneridae</taxon>
        <taxon>Pentapetalae</taxon>
        <taxon>rosids</taxon>
        <taxon>fabids</taxon>
        <taxon>Rosales</taxon>
        <taxon>Cannabaceae</taxon>
        <taxon>Cannabis</taxon>
    </lineage>
</organism>
<dbReference type="Pfam" id="PF13456">
    <property type="entry name" value="RVT_3"/>
    <property type="match status" value="1"/>
</dbReference>
<dbReference type="InterPro" id="IPR044730">
    <property type="entry name" value="RNase_H-like_dom_plant"/>
</dbReference>